<evidence type="ECO:0000259" key="1">
    <source>
        <dbReference type="PROSITE" id="PS50086"/>
    </source>
</evidence>
<dbReference type="InterPro" id="IPR050302">
    <property type="entry name" value="Rab_GAP_TBC_domain"/>
</dbReference>
<protein>
    <submittedName>
        <fullName evidence="2">GTPase-activating protein gyp3</fullName>
    </submittedName>
</protein>
<dbReference type="Proteomes" id="UP000093000">
    <property type="component" value="Unassembled WGS sequence"/>
</dbReference>
<evidence type="ECO:0000313" key="3">
    <source>
        <dbReference type="Proteomes" id="UP000093000"/>
    </source>
</evidence>
<dbReference type="Gene3D" id="1.10.472.80">
    <property type="entry name" value="Ypt/Rab-GAP domain of gyp1p, domain 3"/>
    <property type="match status" value="1"/>
</dbReference>
<gene>
    <name evidence="2" type="primary">gyp3_2</name>
    <name evidence="2" type="ORF">A0J61_01330</name>
</gene>
<dbReference type="SUPFAM" id="SSF47923">
    <property type="entry name" value="Ypt/Rab-GAP domain of gyp1p"/>
    <property type="match status" value="2"/>
</dbReference>
<dbReference type="Gene3D" id="1.10.8.270">
    <property type="entry name" value="putative rabgap domain of human tbc1 domain family member 14 like domains"/>
    <property type="match status" value="1"/>
</dbReference>
<dbReference type="STRING" id="101091.A0A1C7NQ94"/>
<comment type="caution">
    <text evidence="2">The sequence shown here is derived from an EMBL/GenBank/DDBJ whole genome shotgun (WGS) entry which is preliminary data.</text>
</comment>
<dbReference type="EMBL" id="LUGH01000041">
    <property type="protein sequence ID" value="OBZ90616.1"/>
    <property type="molecule type" value="Genomic_DNA"/>
</dbReference>
<dbReference type="AlphaFoldDB" id="A0A1C7NQ94"/>
<proteinExistence type="predicted"/>
<dbReference type="PANTHER" id="PTHR47219:SF20">
    <property type="entry name" value="TBC1 DOMAIN FAMILY MEMBER 2B"/>
    <property type="match status" value="1"/>
</dbReference>
<dbReference type="InterPro" id="IPR000195">
    <property type="entry name" value="Rab-GAP-TBC_dom"/>
</dbReference>
<organism evidence="2 3">
    <name type="scientific">Choanephora cucurbitarum</name>
    <dbReference type="NCBI Taxonomy" id="101091"/>
    <lineage>
        <taxon>Eukaryota</taxon>
        <taxon>Fungi</taxon>
        <taxon>Fungi incertae sedis</taxon>
        <taxon>Mucoromycota</taxon>
        <taxon>Mucoromycotina</taxon>
        <taxon>Mucoromycetes</taxon>
        <taxon>Mucorales</taxon>
        <taxon>Mucorineae</taxon>
        <taxon>Choanephoraceae</taxon>
        <taxon>Choanephoroideae</taxon>
        <taxon>Choanephora</taxon>
    </lineage>
</organism>
<dbReference type="SMART" id="SM00164">
    <property type="entry name" value="TBC"/>
    <property type="match status" value="1"/>
</dbReference>
<feature type="domain" description="Rab-GAP TBC" evidence="1">
    <location>
        <begin position="170"/>
        <end position="378"/>
    </location>
</feature>
<dbReference type="PANTHER" id="PTHR47219">
    <property type="entry name" value="RAB GTPASE-ACTIVATING PROTEIN 1-LIKE"/>
    <property type="match status" value="1"/>
</dbReference>
<evidence type="ECO:0000313" key="2">
    <source>
        <dbReference type="EMBL" id="OBZ90616.1"/>
    </source>
</evidence>
<dbReference type="FunFam" id="1.10.8.270:FF:000026">
    <property type="entry name" value="TBC (Tre-2/Bub2/Cdc16) domain family"/>
    <property type="match status" value="1"/>
</dbReference>
<name>A0A1C7NQ94_9FUNG</name>
<keyword evidence="3" id="KW-1185">Reference proteome</keyword>
<dbReference type="GO" id="GO:0005096">
    <property type="term" value="F:GTPase activator activity"/>
    <property type="evidence" value="ECO:0007669"/>
    <property type="project" value="TreeGrafter"/>
</dbReference>
<accession>A0A1C7NQ94</accession>
<dbReference type="GO" id="GO:0031267">
    <property type="term" value="F:small GTPase binding"/>
    <property type="evidence" value="ECO:0007669"/>
    <property type="project" value="TreeGrafter"/>
</dbReference>
<dbReference type="InterPro" id="IPR035969">
    <property type="entry name" value="Rab-GAP_TBC_sf"/>
</dbReference>
<dbReference type="PROSITE" id="PS50086">
    <property type="entry name" value="TBC_RABGAP"/>
    <property type="match status" value="1"/>
</dbReference>
<dbReference type="InParanoid" id="A0A1C7NQ94"/>
<dbReference type="OrthoDB" id="294251at2759"/>
<dbReference type="Pfam" id="PF00566">
    <property type="entry name" value="RabGAP-TBC"/>
    <property type="match status" value="1"/>
</dbReference>
<sequence>MSLFDLYYTNNEADQIRLAEQQKSIQDAFEGLLLASVKQQQDYYQYSYTADYQSDNNQPFSVYHDLHDDNSSVHSASYSSGFSSKHRARSIASSITTIDHKETSETSERDRYGFKQSTDWVDSEKLYQFEKRYEAIQRKQLKRWRKLFDSNNTKQWPELCPDLIKYARSGIPHEYRAKAWMHYSGSEARMNSNPGVYQSLLAQIQESPELIEDAVDSIRKDLYRTFPNNSHFAQDDSYRITMLNHVLSAFSLHLPEIGYCQSLNFLAGFLLLFYDTEEEAFWMLVTIVQDYFPKGMFDATMKGTQIEQTVLMNLVYDHMPAIWSKLSEQRCFWECEQKEQDNFSAITLITTHWFLTMYINIMPVETVLRIWDCFFIGDGFKVIYQVALTILKLNEERILQAEDSIGAFQVLQNMPRRMIDCDKFIKVWFEGKAGLT</sequence>
<reference evidence="2 3" key="1">
    <citation type="submission" date="2016-03" db="EMBL/GenBank/DDBJ databases">
        <title>Choanephora cucurbitarum.</title>
        <authorList>
            <person name="Min B."/>
            <person name="Park H."/>
            <person name="Park J.-H."/>
            <person name="Shin H.-D."/>
            <person name="Choi I.-G."/>
        </authorList>
    </citation>
    <scope>NUCLEOTIDE SEQUENCE [LARGE SCALE GENOMIC DNA]</scope>
    <source>
        <strain evidence="2 3">KUS-F28377</strain>
    </source>
</reference>